<sequence length="203" mass="23654">MLKVVKSILSLFTLFVLLQGFLYAGTVSFREKKKTIERKFRILEESRKVIPFQKQEENWKKLSYLSDRFQSSVRSDLVRKREVSLLLLERALPLAAADFTQEGNILAKNLILFYADGYSQRKKHPKENQTTSIQEEKAATYFRMAKEELNQAEKFDRDGNDFYALVLYGRSIQYSLSAFQTVNLEIPNDYIGVLKKETSKTDL</sequence>
<reference evidence="1 2" key="1">
    <citation type="submission" date="2013-01" db="EMBL/GenBank/DDBJ databases">
        <authorList>
            <person name="Harkins D.M."/>
            <person name="Durkin A.S."/>
            <person name="Brinkac L.M."/>
            <person name="Haft D.H."/>
            <person name="Selengut J.D."/>
            <person name="Sanka R."/>
            <person name="DePew J."/>
            <person name="Purushe J."/>
            <person name="Galloway R.L."/>
            <person name="Vinetz J.M."/>
            <person name="Sutton G.G."/>
            <person name="Nierman W.C."/>
            <person name="Fouts D.E."/>
        </authorList>
    </citation>
    <scope>NUCLEOTIDE SEQUENCE [LARGE SCALE GENOMIC DNA]</scope>
    <source>
        <strain evidence="1 2">79601</strain>
    </source>
</reference>
<name>M6CQF2_9LEPT</name>
<organism evidence="1 2">
    <name type="scientific">Leptospira alstonii serovar Sichuan str. 79601</name>
    <dbReference type="NCBI Taxonomy" id="1218565"/>
    <lineage>
        <taxon>Bacteria</taxon>
        <taxon>Pseudomonadati</taxon>
        <taxon>Spirochaetota</taxon>
        <taxon>Spirochaetia</taxon>
        <taxon>Leptospirales</taxon>
        <taxon>Leptospiraceae</taxon>
        <taxon>Leptospira</taxon>
    </lineage>
</organism>
<accession>M6CQF2</accession>
<evidence type="ECO:0000313" key="1">
    <source>
        <dbReference type="EMBL" id="EMJ93939.1"/>
    </source>
</evidence>
<proteinExistence type="predicted"/>
<gene>
    <name evidence="1" type="ORF">LEP1GSC194_1508</name>
</gene>
<comment type="caution">
    <text evidence="1">The sequence shown here is derived from an EMBL/GenBank/DDBJ whole genome shotgun (WGS) entry which is preliminary data.</text>
</comment>
<evidence type="ECO:0000313" key="2">
    <source>
        <dbReference type="Proteomes" id="UP000011988"/>
    </source>
</evidence>
<dbReference type="Proteomes" id="UP000011988">
    <property type="component" value="Unassembled WGS sequence"/>
</dbReference>
<protein>
    <submittedName>
        <fullName evidence="1">Uncharacterized protein</fullName>
    </submittedName>
</protein>
<dbReference type="PATRIC" id="fig|1218565.3.peg.2808"/>
<dbReference type="AlphaFoldDB" id="M6CQF2"/>
<dbReference type="EMBL" id="ANIK01000059">
    <property type="protein sequence ID" value="EMJ93939.1"/>
    <property type="molecule type" value="Genomic_DNA"/>
</dbReference>